<accession>F2BXV2</accession>
<reference evidence="1 2" key="1">
    <citation type="submission" date="2011-02" db="EMBL/GenBank/DDBJ databases">
        <authorList>
            <person name="Muzny D."/>
            <person name="Qin X."/>
            <person name="Deng J."/>
            <person name="Jiang H."/>
            <person name="Liu Y."/>
            <person name="Qu J."/>
            <person name="Song X.-Z."/>
            <person name="Zhang L."/>
            <person name="Thornton R."/>
            <person name="Coyle M."/>
            <person name="Francisco L."/>
            <person name="Jackson L."/>
            <person name="Javaid M."/>
            <person name="Korchina V."/>
            <person name="Kovar C."/>
            <person name="Mata R."/>
            <person name="Mathew T."/>
            <person name="Ngo R."/>
            <person name="Nguyen L."/>
            <person name="Nguyen N."/>
            <person name="Okwuonu G."/>
            <person name="Ongeri F."/>
            <person name="Pham C."/>
            <person name="Simmons D."/>
            <person name="Wilczek-Boney K."/>
            <person name="Hale W."/>
            <person name="Jakkamsetti A."/>
            <person name="Pham P."/>
            <person name="Ruth R."/>
            <person name="San Lucas F."/>
            <person name="Warren J."/>
            <person name="Zhang J."/>
            <person name="Zhao Z."/>
            <person name="Zhou C."/>
            <person name="Zhu D."/>
            <person name="Lee S."/>
            <person name="Bess C."/>
            <person name="Blankenburg K."/>
            <person name="Forbes L."/>
            <person name="Fu Q."/>
            <person name="Gubbala S."/>
            <person name="Hirani K."/>
            <person name="Jayaseelan J.C."/>
            <person name="Lara F."/>
            <person name="Munidasa M."/>
            <person name="Palculict T."/>
            <person name="Patil S."/>
            <person name="Pu L.-L."/>
            <person name="Saada N."/>
            <person name="Tang L."/>
            <person name="Weissenberger G."/>
            <person name="Zhu Y."/>
            <person name="Hemphill L."/>
            <person name="Shang Y."/>
            <person name="Youmans B."/>
            <person name="Ayvaz T."/>
            <person name="Ross M."/>
            <person name="Santibanez J."/>
            <person name="Aqrawi P."/>
            <person name="Gross S."/>
            <person name="Joshi V."/>
            <person name="Fowler G."/>
            <person name="Nazareth L."/>
            <person name="Reid J."/>
            <person name="Worley K."/>
            <person name="Petrosino J."/>
            <person name="Highlander S."/>
            <person name="Gibbs R."/>
        </authorList>
    </citation>
    <scope>NUCLEOTIDE SEQUENCE [LARGE SCALE GENOMIC DNA]</scope>
    <source>
        <strain evidence="1 2">DSM 19965</strain>
    </source>
</reference>
<dbReference type="EMBL" id="AFBB01000020">
    <property type="protein sequence ID" value="EGF12890.1"/>
    <property type="molecule type" value="Genomic_DNA"/>
</dbReference>
<keyword evidence="2" id="KW-1185">Reference proteome</keyword>
<dbReference type="eggNOG" id="ENOG5033AHS">
    <property type="taxonomic scope" value="Bacteria"/>
</dbReference>
<proteinExistence type="predicted"/>
<gene>
    <name evidence="1" type="ORF">HMPREF9083_1020</name>
</gene>
<dbReference type="Proteomes" id="UP000003503">
    <property type="component" value="Unassembled WGS sequence"/>
</dbReference>
<dbReference type="STRING" id="888062.HMPREF9083_1020"/>
<dbReference type="Pfam" id="PF13165">
    <property type="entry name" value="SCIFF"/>
    <property type="match status" value="1"/>
</dbReference>
<evidence type="ECO:0008006" key="3">
    <source>
        <dbReference type="Google" id="ProtNLM"/>
    </source>
</evidence>
<protein>
    <recommendedName>
        <fullName evidence="3">RSAM-modified six-cysteine peptide SCIFF</fullName>
    </recommendedName>
</protein>
<organism evidence="1 2">
    <name type="scientific">Dialister micraerophilus DSM 19965</name>
    <dbReference type="NCBI Taxonomy" id="888062"/>
    <lineage>
        <taxon>Bacteria</taxon>
        <taxon>Bacillati</taxon>
        <taxon>Bacillota</taxon>
        <taxon>Negativicutes</taxon>
        <taxon>Veillonellales</taxon>
        <taxon>Veillonellaceae</taxon>
        <taxon>Dialister</taxon>
    </lineage>
</organism>
<name>F2BXV2_9FIRM</name>
<comment type="caution">
    <text evidence="1">The sequence shown here is derived from an EMBL/GenBank/DDBJ whole genome shotgun (WGS) entry which is preliminary data.</text>
</comment>
<sequence length="64" mass="6863">MSGGVQMSKHIITINESSLQDTMKFEGCSECHTSCQSACKTSCTVGNMVCTEQEDAEVAAEKRA</sequence>
<evidence type="ECO:0000313" key="1">
    <source>
        <dbReference type="EMBL" id="EGF12890.1"/>
    </source>
</evidence>
<evidence type="ECO:0000313" key="2">
    <source>
        <dbReference type="Proteomes" id="UP000003503"/>
    </source>
</evidence>
<dbReference type="NCBIfam" id="TIGR03973">
    <property type="entry name" value="six_Cys_in_45"/>
    <property type="match status" value="1"/>
</dbReference>
<dbReference type="AlphaFoldDB" id="F2BXV2"/>
<dbReference type="HOGENOM" id="CLU_185980_0_0_9"/>
<dbReference type="InterPro" id="IPR023975">
    <property type="entry name" value="Six-Cys_pep_SCIFF"/>
</dbReference>